<organism evidence="5 6">
    <name type="scientific">Ketogulonicigenium vulgare (strain WSH-001)</name>
    <dbReference type="NCBI Taxonomy" id="759362"/>
    <lineage>
        <taxon>Bacteria</taxon>
        <taxon>Pseudomonadati</taxon>
        <taxon>Pseudomonadota</taxon>
        <taxon>Alphaproteobacteria</taxon>
        <taxon>Rhodobacterales</taxon>
        <taxon>Roseobacteraceae</taxon>
        <taxon>Ketogulonicigenium</taxon>
    </lineage>
</organism>
<evidence type="ECO:0000256" key="2">
    <source>
        <dbReference type="ARBA" id="ARBA00023002"/>
    </source>
</evidence>
<dbReference type="InterPro" id="IPR013328">
    <property type="entry name" value="6PGD_dom2"/>
</dbReference>
<evidence type="ECO:0000313" key="6">
    <source>
        <dbReference type="Proteomes" id="UP000000692"/>
    </source>
</evidence>
<dbReference type="Pfam" id="PF00725">
    <property type="entry name" value="3HCDH"/>
    <property type="match status" value="1"/>
</dbReference>
<dbReference type="HOGENOM" id="CLU_009834_0_0_5"/>
<dbReference type="GO" id="GO:0070403">
    <property type="term" value="F:NAD+ binding"/>
    <property type="evidence" value="ECO:0007669"/>
    <property type="project" value="InterPro"/>
</dbReference>
<feature type="domain" description="3-hydroxyacyl-CoA dehydrogenase C-terminal" evidence="3">
    <location>
        <begin position="173"/>
        <end position="235"/>
    </location>
</feature>
<dbReference type="eggNOG" id="COG1250">
    <property type="taxonomic scope" value="Bacteria"/>
</dbReference>
<dbReference type="KEGG" id="kvl:KVU_1278"/>
<dbReference type="EC" id="1.1.1.35" evidence="5"/>
<dbReference type="SUPFAM" id="SSF48179">
    <property type="entry name" value="6-phosphogluconate dehydrogenase C-terminal domain-like"/>
    <property type="match status" value="1"/>
</dbReference>
<dbReference type="InterPro" id="IPR008927">
    <property type="entry name" value="6-PGluconate_DH-like_C_sf"/>
</dbReference>
<evidence type="ECO:0000313" key="5">
    <source>
        <dbReference type="EMBL" id="AEM41117.1"/>
    </source>
</evidence>
<dbReference type="RefSeq" id="WP_013384581.1">
    <property type="nucleotide sequence ID" value="NC_017384.1"/>
</dbReference>
<proteinExistence type="inferred from homology"/>
<dbReference type="EMBL" id="CP002018">
    <property type="protein sequence ID" value="AEM41117.1"/>
    <property type="molecule type" value="Genomic_DNA"/>
</dbReference>
<dbReference type="Pfam" id="PF02737">
    <property type="entry name" value="3HCDH_N"/>
    <property type="match status" value="1"/>
</dbReference>
<keyword evidence="6" id="KW-1185">Reference proteome</keyword>
<sequence length="314" mass="33390">MIGIVGCGIIGASWAAVHLAHGQDVLAYDAGLDIEVLEARILGILHDSGLTAQGKLRVASSLSDFATDVSYVQESIAEDLAVKQALFAQLDAICPMNVILASSSSALPASVIGAGLSGQGRIIIAHPAAPPHAMPAVEVVPSPATLPQVTDRTWALMQAVGQKPVLVQREVPGFAMNRMQAVLLFAMLDMIAEGIVTPEGADTIIRESFGQRWALMGPLEGVHLNAPGGIADYFTRYKPMFAGFCGPDQSIDDLLNPQVLAALDAYGQSTCGLDHIPDRQAWRNRNLIELKAWRKDRAWTNPPTQRNADAGTLG</sequence>
<dbReference type="Gene3D" id="1.10.1040.10">
    <property type="entry name" value="N-(1-d-carboxylethyl)-l-norvaline Dehydrogenase, domain 2"/>
    <property type="match status" value="1"/>
</dbReference>
<feature type="domain" description="3-hydroxyacyl-CoA dehydrogenase NAD binding" evidence="4">
    <location>
        <begin position="2"/>
        <end position="169"/>
    </location>
</feature>
<dbReference type="GO" id="GO:0006631">
    <property type="term" value="P:fatty acid metabolic process"/>
    <property type="evidence" value="ECO:0007669"/>
    <property type="project" value="InterPro"/>
</dbReference>
<evidence type="ECO:0000256" key="1">
    <source>
        <dbReference type="ARBA" id="ARBA00009463"/>
    </source>
</evidence>
<dbReference type="PANTHER" id="PTHR48075:SF1">
    <property type="entry name" value="LAMBDA-CRYSTALLIN HOMOLOG"/>
    <property type="match status" value="1"/>
</dbReference>
<dbReference type="OrthoDB" id="9803287at2"/>
<reference evidence="5 6" key="1">
    <citation type="journal article" date="2011" name="J. Bacteriol.">
        <title>Complete genome sequence of the industrial strain Ketogulonicigenium vulgare WSH-001.</title>
        <authorList>
            <person name="Liu L."/>
            <person name="Li Y."/>
            <person name="Zhang J."/>
            <person name="Zhou Z."/>
            <person name="Liu J."/>
            <person name="Li X."/>
            <person name="Zhou J."/>
            <person name="Du G."/>
            <person name="Wang L."/>
            <person name="Chen J."/>
        </authorList>
    </citation>
    <scope>NUCLEOTIDE SEQUENCE [LARGE SCALE GENOMIC DNA]</scope>
    <source>
        <strain evidence="5 6">WSH-001</strain>
    </source>
</reference>
<dbReference type="AlphaFoldDB" id="F9Y7Z1"/>
<dbReference type="InterPro" id="IPR006108">
    <property type="entry name" value="3HC_DH_C"/>
</dbReference>
<dbReference type="GO" id="GO:0003857">
    <property type="term" value="F:(3S)-3-hydroxyacyl-CoA dehydrogenase (NAD+) activity"/>
    <property type="evidence" value="ECO:0007669"/>
    <property type="project" value="UniProtKB-EC"/>
</dbReference>
<accession>F9Y7Z1</accession>
<dbReference type="Proteomes" id="UP000000692">
    <property type="component" value="Chromosome"/>
</dbReference>
<keyword evidence="2 5" id="KW-0560">Oxidoreductase</keyword>
<comment type="similarity">
    <text evidence="1">Belongs to the 3-hydroxyacyl-CoA dehydrogenase family.</text>
</comment>
<dbReference type="PANTHER" id="PTHR48075">
    <property type="entry name" value="3-HYDROXYACYL-COA DEHYDROGENASE FAMILY PROTEIN"/>
    <property type="match status" value="1"/>
</dbReference>
<dbReference type="InterPro" id="IPR036291">
    <property type="entry name" value="NAD(P)-bd_dom_sf"/>
</dbReference>
<evidence type="ECO:0000259" key="4">
    <source>
        <dbReference type="Pfam" id="PF02737"/>
    </source>
</evidence>
<dbReference type="InterPro" id="IPR006176">
    <property type="entry name" value="3-OHacyl-CoA_DH_NAD-bd"/>
</dbReference>
<name>F9Y7Z1_KETVW</name>
<protein>
    <submittedName>
        <fullName evidence="5">NAD-binding 3-hydroxyacyl-CoA dehydrogenase</fullName>
        <ecNumber evidence="5">1.1.1.35</ecNumber>
    </submittedName>
</protein>
<dbReference type="SUPFAM" id="SSF51735">
    <property type="entry name" value="NAD(P)-binding Rossmann-fold domains"/>
    <property type="match status" value="1"/>
</dbReference>
<dbReference type="Gene3D" id="3.40.50.720">
    <property type="entry name" value="NAD(P)-binding Rossmann-like Domain"/>
    <property type="match status" value="1"/>
</dbReference>
<gene>
    <name evidence="5" type="ordered locus">KVU_1278</name>
</gene>
<dbReference type="GO" id="GO:0050104">
    <property type="term" value="F:L-gulonate 3-dehydrogenase activity"/>
    <property type="evidence" value="ECO:0007669"/>
    <property type="project" value="TreeGrafter"/>
</dbReference>
<evidence type="ECO:0000259" key="3">
    <source>
        <dbReference type="Pfam" id="PF00725"/>
    </source>
</evidence>